<gene>
    <name evidence="2" type="ORF">Bca52824_069725</name>
</gene>
<dbReference type="EMBL" id="JAAMPC010000014">
    <property type="protein sequence ID" value="KAG2262646.1"/>
    <property type="molecule type" value="Genomic_DNA"/>
</dbReference>
<proteinExistence type="predicted"/>
<organism evidence="2 3">
    <name type="scientific">Brassica carinata</name>
    <name type="common">Ethiopian mustard</name>
    <name type="synonym">Abyssinian cabbage</name>
    <dbReference type="NCBI Taxonomy" id="52824"/>
    <lineage>
        <taxon>Eukaryota</taxon>
        <taxon>Viridiplantae</taxon>
        <taxon>Streptophyta</taxon>
        <taxon>Embryophyta</taxon>
        <taxon>Tracheophyta</taxon>
        <taxon>Spermatophyta</taxon>
        <taxon>Magnoliopsida</taxon>
        <taxon>eudicotyledons</taxon>
        <taxon>Gunneridae</taxon>
        <taxon>Pentapetalae</taxon>
        <taxon>rosids</taxon>
        <taxon>malvids</taxon>
        <taxon>Brassicales</taxon>
        <taxon>Brassicaceae</taxon>
        <taxon>Brassiceae</taxon>
        <taxon>Brassica</taxon>
    </lineage>
</organism>
<keyword evidence="1" id="KW-0175">Coiled coil</keyword>
<dbReference type="Proteomes" id="UP000886595">
    <property type="component" value="Unassembled WGS sequence"/>
</dbReference>
<reference evidence="2 3" key="1">
    <citation type="submission" date="2020-02" db="EMBL/GenBank/DDBJ databases">
        <authorList>
            <person name="Ma Q."/>
            <person name="Huang Y."/>
            <person name="Song X."/>
            <person name="Pei D."/>
        </authorList>
    </citation>
    <scope>NUCLEOTIDE SEQUENCE [LARGE SCALE GENOMIC DNA]</scope>
    <source>
        <strain evidence="2">Sxm20200214</strain>
        <tissue evidence="2">Leaf</tissue>
    </source>
</reference>
<name>A0A8X7Q2U2_BRACI</name>
<comment type="caution">
    <text evidence="2">The sequence shown here is derived from an EMBL/GenBank/DDBJ whole genome shotgun (WGS) entry which is preliminary data.</text>
</comment>
<accession>A0A8X7Q2U2</accession>
<evidence type="ECO:0000313" key="3">
    <source>
        <dbReference type="Proteomes" id="UP000886595"/>
    </source>
</evidence>
<protein>
    <submittedName>
        <fullName evidence="2">Uncharacterized protein</fullName>
    </submittedName>
</protein>
<evidence type="ECO:0000313" key="2">
    <source>
        <dbReference type="EMBL" id="KAG2262646.1"/>
    </source>
</evidence>
<dbReference type="AlphaFoldDB" id="A0A8X7Q2U2"/>
<feature type="coiled-coil region" evidence="1">
    <location>
        <begin position="29"/>
        <end position="63"/>
    </location>
</feature>
<evidence type="ECO:0000256" key="1">
    <source>
        <dbReference type="SAM" id="Coils"/>
    </source>
</evidence>
<dbReference type="OrthoDB" id="664960at2759"/>
<sequence>MGGCVSLAVSCDGPVNNPTSCLGGDQNPFRSLVDRVETLEKTVRQLEAKRDDLSKRIKVEEDKGSSVEATGCKALNKQCKETTLVNIGGKPWTVALRFSESRRLTTSKGGGSYVMITNARRGLVCHQRGWRWDVITIVVCVCSNEGDHGGEHLEEKVKRWCGLDSLCCSYLCVI</sequence>
<keyword evidence="3" id="KW-1185">Reference proteome</keyword>